<sequence>MDHIPYPASPTYDAIQVPWLVRDDFDTIYDDKVERLQNISQLIHARGLARKHLSKYSMSVLNPFFQETCFVLLREVLAMRGLPLKYKNLIEYFVQHGPDGKRYVCTAKLPELIDQWREVSPIMNPLDEKTMCLKAVMEASLSTEHCRITSNSEVVEDPSLNIYTEDEAIYIFCKVFHETVFVMITGGDDHTPKVDGDGFDLAQQFRTERNDMIREYGEIHQDTMIPLLRSRQKSNNWCPSHIDRMSRTSTSMSYWFSAASSRNFKNHTQCSVYACVHAQVAEADYKSVHTPQCLSHVQGVCPSIGPCRDELLEIIMGGGIPTISVLGIDGENDDELKVLVQDARNENYTAISHVWSDGLGNPHSNSLPACQMRRIATYCKSMTFEFPNQYTWMVPKPLCQKVTTRVSRKRSEALDRKAIFWMDTLCIPVGPDFIREQRVSNDDRPVVTTISMSKVRSFAIRKMKQIYQRAAYTLVLDPCLLEGQFDIYEKAARASTSHWCNRLWTLQEAYLSERAVHYQFADVAMPITNLLTVSEDFGITMAPAGIVLGGVILVPSNGFDEGLQRGFSWLSKIIRDKSHKFHTEHQANALFKKRQEFAKLIGPLASRQTSHMEDESICIGTTLGYDVKGLLRIKNHGERMAHLFSLLGRDGLDPRFLFTSGPRIEQDGFRWAPLSLLDRQKDEDAEENTGNADFSSFMIPKVTPEGFLIRLPFWTILPSRRSPRRPEDDTVWYLKVKTDACSEISNRKRIADFFDSIMPDYGIPIVQRNSPQAKESLSRSKKRVSVSKIESETENTLLEMRSKSAQAGDKLTTRLTSDQLAEVAEYWADTKEVTKTEDVYDEVTHYALRVVQHSMSTDLREKFPQELRGNEQRLIVILLNPLELPHGHPDLLIGVLAVLENDFTEFNGQGEEDLTAGKEVTRASYVCRVRADKFNPTDRERDTAQGRQDIRSAKVQLPRDFLLN</sequence>
<dbReference type="Proteomes" id="UP000327013">
    <property type="component" value="Unassembled WGS sequence"/>
</dbReference>
<evidence type="ECO:0000313" key="1">
    <source>
        <dbReference type="EMBL" id="KAB8336698.1"/>
    </source>
</evidence>
<gene>
    <name evidence="1" type="ORF">FH972_021008</name>
</gene>
<protein>
    <recommendedName>
        <fullName evidence="3">Heterokaryon incompatibility domain-containing protein</fullName>
    </recommendedName>
</protein>
<reference evidence="1 2" key="1">
    <citation type="submission" date="2019-06" db="EMBL/GenBank/DDBJ databases">
        <title>A chromosomal-level reference genome of Carpinus fangiana (Coryloideae, Betulaceae).</title>
        <authorList>
            <person name="Yang X."/>
            <person name="Wang Z."/>
            <person name="Zhang L."/>
            <person name="Hao G."/>
            <person name="Liu J."/>
            <person name="Yang Y."/>
        </authorList>
    </citation>
    <scope>NUCLEOTIDE SEQUENCE [LARGE SCALE GENOMIC DNA]</scope>
    <source>
        <strain evidence="1">Cfa_2016G</strain>
        <tissue evidence="1">Leaf</tissue>
    </source>
</reference>
<dbReference type="OrthoDB" id="2426273at2759"/>
<name>A0A5N6KN36_9ROSI</name>
<organism evidence="1 2">
    <name type="scientific">Carpinus fangiana</name>
    <dbReference type="NCBI Taxonomy" id="176857"/>
    <lineage>
        <taxon>Eukaryota</taxon>
        <taxon>Viridiplantae</taxon>
        <taxon>Streptophyta</taxon>
        <taxon>Embryophyta</taxon>
        <taxon>Tracheophyta</taxon>
        <taxon>Spermatophyta</taxon>
        <taxon>Magnoliopsida</taxon>
        <taxon>eudicotyledons</taxon>
        <taxon>Gunneridae</taxon>
        <taxon>Pentapetalae</taxon>
        <taxon>rosids</taxon>
        <taxon>fabids</taxon>
        <taxon>Fagales</taxon>
        <taxon>Betulaceae</taxon>
        <taxon>Carpinus</taxon>
    </lineage>
</organism>
<dbReference type="PANTHER" id="PTHR39596:SF2">
    <property type="entry name" value="HET DOMAIN PROTEIN (AFU_ORTHOLOGUE AFUA_1G17550)-RELATED"/>
    <property type="match status" value="1"/>
</dbReference>
<proteinExistence type="predicted"/>
<dbReference type="AlphaFoldDB" id="A0A5N6KN36"/>
<evidence type="ECO:0008006" key="3">
    <source>
        <dbReference type="Google" id="ProtNLM"/>
    </source>
</evidence>
<comment type="caution">
    <text evidence="1">The sequence shown here is derived from an EMBL/GenBank/DDBJ whole genome shotgun (WGS) entry which is preliminary data.</text>
</comment>
<evidence type="ECO:0000313" key="2">
    <source>
        <dbReference type="Proteomes" id="UP000327013"/>
    </source>
</evidence>
<dbReference type="EMBL" id="VIBQ01000009">
    <property type="protein sequence ID" value="KAB8336698.1"/>
    <property type="molecule type" value="Genomic_DNA"/>
</dbReference>
<keyword evidence="2" id="KW-1185">Reference proteome</keyword>
<dbReference type="PANTHER" id="PTHR39596">
    <property type="match status" value="1"/>
</dbReference>
<accession>A0A5N6KN36</accession>